<dbReference type="InterPro" id="IPR017441">
    <property type="entry name" value="Protein_kinase_ATP_BS"/>
</dbReference>
<evidence type="ECO:0000259" key="5">
    <source>
        <dbReference type="PROSITE" id="PS50011"/>
    </source>
</evidence>
<feature type="binding site" evidence="3">
    <location>
        <position position="55"/>
    </location>
    <ligand>
        <name>ATP</name>
        <dbReference type="ChEBI" id="CHEBI:30616"/>
    </ligand>
</feature>
<reference evidence="6 7" key="1">
    <citation type="submission" date="2023-02" db="EMBL/GenBank/DDBJ databases">
        <title>LHISI_Scaffold_Assembly.</title>
        <authorList>
            <person name="Stuart O.P."/>
            <person name="Cleave R."/>
            <person name="Magrath M.J.L."/>
            <person name="Mikheyev A.S."/>
        </authorList>
    </citation>
    <scope>NUCLEOTIDE SEQUENCE [LARGE SCALE GENOMIC DNA]</scope>
    <source>
        <strain evidence="6">Daus_M_001</strain>
        <tissue evidence="6">Leg muscle</tissue>
    </source>
</reference>
<dbReference type="PROSITE" id="PS50011">
    <property type="entry name" value="PROTEIN_KINASE_DOM"/>
    <property type="match status" value="1"/>
</dbReference>
<keyword evidence="4" id="KW-0418">Kinase</keyword>
<dbReference type="PANTHER" id="PTHR24359:SF26">
    <property type="entry name" value="SERINE_THREONINE-PROTEIN KINASE MENG-PO"/>
    <property type="match status" value="1"/>
</dbReference>
<keyword evidence="1 3" id="KW-0547">Nucleotide-binding</keyword>
<dbReference type="SUPFAM" id="SSF56112">
    <property type="entry name" value="Protein kinase-like (PK-like)"/>
    <property type="match status" value="1"/>
</dbReference>
<dbReference type="InterPro" id="IPR008271">
    <property type="entry name" value="Ser/Thr_kinase_AS"/>
</dbReference>
<evidence type="ECO:0000256" key="3">
    <source>
        <dbReference type="PROSITE-ProRule" id="PRU10141"/>
    </source>
</evidence>
<dbReference type="PROSITE" id="PS00108">
    <property type="entry name" value="PROTEIN_KINASE_ST"/>
    <property type="match status" value="1"/>
</dbReference>
<sequence length="340" mass="38047">MRRDKAGGIHRIQQPALEQVDLGRDYDVLRVLGEGCFAQVLLARHRSSATTVVLKAVHVELARLSDFHREFHYSYHLSPHPAILSSYSVAFRTERSFVFAQEYAPLGDLAGNVRAGGLGEAPSKHVARQLSSALDFVHSQGLVHGDLKLENVLVFAADMSRVKLCDFGSTRRAGSLVPRTATGCAWQPFLPPEVCETVCGERYPCRTAADCWQLGIALHVCLTGCPPWRCADAVRDPRYATFLRWQGRRTAHVPRPFLGYGPRLLRLLRRLLEPREEKRAPVVEVAKYLGDVWLPGRPPPASDPPGQHRQSHHDQRVQATRVWEWLLSCDDKAESSVEGV</sequence>
<dbReference type="EMBL" id="JARBHB010000001">
    <property type="protein sequence ID" value="KAJ8894842.1"/>
    <property type="molecule type" value="Genomic_DNA"/>
</dbReference>
<feature type="domain" description="Protein kinase" evidence="5">
    <location>
        <begin position="26"/>
        <end position="294"/>
    </location>
</feature>
<evidence type="ECO:0000313" key="6">
    <source>
        <dbReference type="EMBL" id="KAJ8894842.1"/>
    </source>
</evidence>
<accession>A0ABQ9IDV4</accession>
<evidence type="ECO:0000256" key="1">
    <source>
        <dbReference type="ARBA" id="ARBA00022741"/>
    </source>
</evidence>
<keyword evidence="2 3" id="KW-0067">ATP-binding</keyword>
<dbReference type="Proteomes" id="UP001159363">
    <property type="component" value="Chromosome 1"/>
</dbReference>
<comment type="similarity">
    <text evidence="4">Belongs to the protein kinase superfamily.</text>
</comment>
<organism evidence="6 7">
    <name type="scientific">Dryococelus australis</name>
    <dbReference type="NCBI Taxonomy" id="614101"/>
    <lineage>
        <taxon>Eukaryota</taxon>
        <taxon>Metazoa</taxon>
        <taxon>Ecdysozoa</taxon>
        <taxon>Arthropoda</taxon>
        <taxon>Hexapoda</taxon>
        <taxon>Insecta</taxon>
        <taxon>Pterygota</taxon>
        <taxon>Neoptera</taxon>
        <taxon>Polyneoptera</taxon>
        <taxon>Phasmatodea</taxon>
        <taxon>Verophasmatodea</taxon>
        <taxon>Anareolatae</taxon>
        <taxon>Phasmatidae</taxon>
        <taxon>Eurycanthinae</taxon>
        <taxon>Dryococelus</taxon>
    </lineage>
</organism>
<gene>
    <name evidence="6" type="ORF">PR048_000149</name>
</gene>
<dbReference type="InterPro" id="IPR011009">
    <property type="entry name" value="Kinase-like_dom_sf"/>
</dbReference>
<name>A0ABQ9IDV4_9NEOP</name>
<dbReference type="Gene3D" id="1.10.510.10">
    <property type="entry name" value="Transferase(Phosphotransferase) domain 1"/>
    <property type="match status" value="1"/>
</dbReference>
<dbReference type="SMART" id="SM00220">
    <property type="entry name" value="S_TKc"/>
    <property type="match status" value="1"/>
</dbReference>
<keyword evidence="7" id="KW-1185">Reference proteome</keyword>
<dbReference type="PANTHER" id="PTHR24359">
    <property type="entry name" value="SERINE/THREONINE-PROTEIN KINASE SBK1"/>
    <property type="match status" value="1"/>
</dbReference>
<dbReference type="Pfam" id="PF00069">
    <property type="entry name" value="Pkinase"/>
    <property type="match status" value="1"/>
</dbReference>
<proteinExistence type="inferred from homology"/>
<evidence type="ECO:0000313" key="7">
    <source>
        <dbReference type="Proteomes" id="UP001159363"/>
    </source>
</evidence>
<protein>
    <recommendedName>
        <fullName evidence="5">Protein kinase domain-containing protein</fullName>
    </recommendedName>
</protein>
<keyword evidence="4" id="KW-0723">Serine/threonine-protein kinase</keyword>
<evidence type="ECO:0000256" key="2">
    <source>
        <dbReference type="ARBA" id="ARBA00022840"/>
    </source>
</evidence>
<dbReference type="InterPro" id="IPR000719">
    <property type="entry name" value="Prot_kinase_dom"/>
</dbReference>
<keyword evidence="4" id="KW-0808">Transferase</keyword>
<dbReference type="PROSITE" id="PS00107">
    <property type="entry name" value="PROTEIN_KINASE_ATP"/>
    <property type="match status" value="1"/>
</dbReference>
<comment type="caution">
    <text evidence="6">The sequence shown here is derived from an EMBL/GenBank/DDBJ whole genome shotgun (WGS) entry which is preliminary data.</text>
</comment>
<evidence type="ECO:0000256" key="4">
    <source>
        <dbReference type="RuleBase" id="RU000304"/>
    </source>
</evidence>